<comment type="caution">
    <text evidence="2">The sequence shown here is derived from an EMBL/GenBank/DDBJ whole genome shotgun (WGS) entry which is preliminary data.</text>
</comment>
<dbReference type="AlphaFoldDB" id="A0A835R9L6"/>
<dbReference type="PANTHER" id="PTHR36002">
    <property type="entry name" value="PYRD"/>
    <property type="match status" value="1"/>
</dbReference>
<sequence length="264" mass="29094">MKEHVRKVDELNKVKVAAAAMFHLWINRNMHMHEGLVLVSNYPFSSYKLEASYLAFVLVLLVIFVLLLSATMVEIYASNPIINPLMHGHSSNVRKSKLTDGTAKVAIGFCFVRFTGSPGGAEFRSSSRRGNDDRKGYTCRAPLLLPSLHIYKISVIDIRQIRPATPPGIFGCGVLNSIITPSNSFRSNSTSSSDNEGLCAAMIACLARSTNPPRHPNITSSKVAPLSVITNIEVTTATPRLVRSHALTRDLVRDWNFDELLVES</sequence>
<dbReference type="OrthoDB" id="1922963at2759"/>
<proteinExistence type="predicted"/>
<accession>A0A835R9L6</accession>
<evidence type="ECO:0000313" key="2">
    <source>
        <dbReference type="EMBL" id="KAG0486979.1"/>
    </source>
</evidence>
<name>A0A835R9L6_VANPL</name>
<keyword evidence="1" id="KW-1133">Transmembrane helix</keyword>
<dbReference type="Proteomes" id="UP000639772">
    <property type="component" value="Unassembled WGS sequence"/>
</dbReference>
<organism evidence="2 3">
    <name type="scientific">Vanilla planifolia</name>
    <name type="common">Vanilla</name>
    <dbReference type="NCBI Taxonomy" id="51239"/>
    <lineage>
        <taxon>Eukaryota</taxon>
        <taxon>Viridiplantae</taxon>
        <taxon>Streptophyta</taxon>
        <taxon>Embryophyta</taxon>
        <taxon>Tracheophyta</taxon>
        <taxon>Spermatophyta</taxon>
        <taxon>Magnoliopsida</taxon>
        <taxon>Liliopsida</taxon>
        <taxon>Asparagales</taxon>
        <taxon>Orchidaceae</taxon>
        <taxon>Vanilloideae</taxon>
        <taxon>Vanilleae</taxon>
        <taxon>Vanilla</taxon>
    </lineage>
</organism>
<protein>
    <submittedName>
        <fullName evidence="2">Uncharacterized protein</fullName>
    </submittedName>
</protein>
<keyword evidence="1" id="KW-0812">Transmembrane</keyword>
<feature type="transmembrane region" description="Helical" evidence="1">
    <location>
        <begin position="53"/>
        <end position="77"/>
    </location>
</feature>
<reference evidence="2 3" key="1">
    <citation type="journal article" date="2020" name="Nat. Food">
        <title>A phased Vanilla planifolia genome enables genetic improvement of flavour and production.</title>
        <authorList>
            <person name="Hasing T."/>
            <person name="Tang H."/>
            <person name="Brym M."/>
            <person name="Khazi F."/>
            <person name="Huang T."/>
            <person name="Chambers A.H."/>
        </authorList>
    </citation>
    <scope>NUCLEOTIDE SEQUENCE [LARGE SCALE GENOMIC DNA]</scope>
    <source>
        <tissue evidence="2">Leaf</tissue>
    </source>
</reference>
<keyword evidence="1" id="KW-0472">Membrane</keyword>
<dbReference type="EMBL" id="JADCNM010000004">
    <property type="protein sequence ID" value="KAG0486979.1"/>
    <property type="molecule type" value="Genomic_DNA"/>
</dbReference>
<evidence type="ECO:0000256" key="1">
    <source>
        <dbReference type="SAM" id="Phobius"/>
    </source>
</evidence>
<dbReference type="PANTHER" id="PTHR36002:SF1">
    <property type="entry name" value="PYRD"/>
    <property type="match status" value="1"/>
</dbReference>
<gene>
    <name evidence="2" type="ORF">HPP92_009074</name>
</gene>
<evidence type="ECO:0000313" key="3">
    <source>
        <dbReference type="Proteomes" id="UP000639772"/>
    </source>
</evidence>